<evidence type="ECO:0000256" key="11">
    <source>
        <dbReference type="ARBA" id="ARBA00036868"/>
    </source>
</evidence>
<dbReference type="PROSITE" id="PS52011">
    <property type="entry name" value="PEPTIDASE_M2"/>
    <property type="match status" value="1"/>
</dbReference>
<feature type="binding site" evidence="17">
    <location>
        <position position="374"/>
    </location>
    <ligand>
        <name>Zn(2+)</name>
        <dbReference type="ChEBI" id="CHEBI:29105"/>
        <label>1</label>
        <note>catalytic</note>
    </ligand>
</feature>
<evidence type="ECO:0000313" key="24">
    <source>
        <dbReference type="Proteomes" id="UP001374579"/>
    </source>
</evidence>
<dbReference type="Pfam" id="PF01401">
    <property type="entry name" value="Peptidase_M2"/>
    <property type="match status" value="1"/>
</dbReference>
<comment type="similarity">
    <text evidence="1 20 21">Belongs to the peptidase M2 family.</text>
</comment>
<dbReference type="EMBL" id="JBAMIC010000011">
    <property type="protein sequence ID" value="KAK7099865.1"/>
    <property type="molecule type" value="Genomic_DNA"/>
</dbReference>
<dbReference type="GO" id="GO:0046872">
    <property type="term" value="F:metal ion binding"/>
    <property type="evidence" value="ECO:0007669"/>
    <property type="project" value="UniProtKB-KW"/>
</dbReference>
<feature type="active site" description="Proton acceptor 1" evidence="13">
    <location>
        <position position="371"/>
    </location>
</feature>
<evidence type="ECO:0000256" key="13">
    <source>
        <dbReference type="PIRSR" id="PIRSR601548-1"/>
    </source>
</evidence>
<dbReference type="SUPFAM" id="SSF55486">
    <property type="entry name" value="Metalloproteases ('zincins'), catalytic domain"/>
    <property type="match status" value="1"/>
</dbReference>
<keyword evidence="10 14" id="KW-0325">Glycoprotein</keyword>
<evidence type="ECO:0000256" key="14">
    <source>
        <dbReference type="PIRSR" id="PIRSR601548-10"/>
    </source>
</evidence>
<keyword evidence="8 21" id="KW-0482">Metalloprotease</keyword>
<evidence type="ECO:0000256" key="9">
    <source>
        <dbReference type="ARBA" id="ARBA00023157"/>
    </source>
</evidence>
<evidence type="ECO:0000256" key="18">
    <source>
        <dbReference type="PIRSR" id="PIRSR601548-4"/>
    </source>
</evidence>
<proteinExistence type="inferred from homology"/>
<evidence type="ECO:0000256" key="10">
    <source>
        <dbReference type="ARBA" id="ARBA00023180"/>
    </source>
</evidence>
<feature type="disulfide bond" evidence="18">
    <location>
        <begin position="139"/>
        <end position="145"/>
    </location>
</feature>
<feature type="glycosylation site" description="N-linked (GlcNAc...) asparagine" evidence="14">
    <location>
        <position position="59"/>
    </location>
</feature>
<comment type="catalytic activity">
    <reaction evidence="11">
        <text>Release of a C-terminal dipeptide, oligopeptide-|-Xaa-Yaa, when Xaa is not Pro, and Yaa is neither Asp nor Glu. Thus, conversion of angiotensin I to angiotensin II, with increase in vasoconstrictor activity, but no action on angiotensin II.</text>
        <dbReference type="EC" id="3.4.15.1"/>
    </reaction>
</comment>
<evidence type="ECO:0000256" key="21">
    <source>
        <dbReference type="RuleBase" id="RU361144"/>
    </source>
</evidence>
<feature type="disulfide bond" evidence="18">
    <location>
        <begin position="525"/>
        <end position="537"/>
    </location>
</feature>
<keyword evidence="2 21" id="KW-0121">Carboxypeptidase</keyword>
<keyword evidence="3 21" id="KW-0645">Protease</keyword>
<dbReference type="AlphaFoldDB" id="A0AAN9BA89"/>
<keyword evidence="9 18" id="KW-1015">Disulfide bond</keyword>
<dbReference type="PRINTS" id="PR00791">
    <property type="entry name" value="PEPDIPTASEA"/>
</dbReference>
<evidence type="ECO:0000256" key="15">
    <source>
        <dbReference type="PIRSR" id="PIRSR601548-11"/>
    </source>
</evidence>
<dbReference type="InterPro" id="IPR001548">
    <property type="entry name" value="Peptidase_M2"/>
</dbReference>
<feature type="binding site" evidence="17">
    <location>
        <position position="398"/>
    </location>
    <ligand>
        <name>Zn(2+)</name>
        <dbReference type="ChEBI" id="CHEBI:29105"/>
        <label>1</label>
        <note>catalytic</note>
    </ligand>
</feature>
<evidence type="ECO:0000256" key="20">
    <source>
        <dbReference type="PROSITE-ProRule" id="PRU01355"/>
    </source>
</evidence>
<evidence type="ECO:0000256" key="5">
    <source>
        <dbReference type="ARBA" id="ARBA00022729"/>
    </source>
</evidence>
<evidence type="ECO:0000256" key="6">
    <source>
        <dbReference type="ARBA" id="ARBA00022801"/>
    </source>
</evidence>
<feature type="binding site" evidence="19">
    <location>
        <position position="374"/>
    </location>
    <ligand>
        <name>Zn(2+)</name>
        <dbReference type="ChEBI" id="CHEBI:29105"/>
        <label>2</label>
        <note>catalytic</note>
    </ligand>
</feature>
<keyword evidence="6 21" id="KW-0378">Hydrolase</keyword>
<evidence type="ECO:0000256" key="12">
    <source>
        <dbReference type="ARBA" id="ARBA00039858"/>
    </source>
</evidence>
<feature type="binding site" evidence="19">
    <location>
        <position position="370"/>
    </location>
    <ligand>
        <name>Zn(2+)</name>
        <dbReference type="ChEBI" id="CHEBI:29105"/>
        <label>2</label>
        <note>catalytic</note>
    </ligand>
</feature>
<evidence type="ECO:0000256" key="17">
    <source>
        <dbReference type="PIRSR" id="PIRSR601548-3"/>
    </source>
</evidence>
<evidence type="ECO:0000256" key="4">
    <source>
        <dbReference type="ARBA" id="ARBA00022723"/>
    </source>
</evidence>
<evidence type="ECO:0000256" key="16">
    <source>
        <dbReference type="PIRSR" id="PIRSR601548-2"/>
    </source>
</evidence>
<organism evidence="23 24">
    <name type="scientific">Littorina saxatilis</name>
    <dbReference type="NCBI Taxonomy" id="31220"/>
    <lineage>
        <taxon>Eukaryota</taxon>
        <taxon>Metazoa</taxon>
        <taxon>Spiralia</taxon>
        <taxon>Lophotrochozoa</taxon>
        <taxon>Mollusca</taxon>
        <taxon>Gastropoda</taxon>
        <taxon>Caenogastropoda</taxon>
        <taxon>Littorinimorpha</taxon>
        <taxon>Littorinoidea</taxon>
        <taxon>Littorinidae</taxon>
        <taxon>Littorina</taxon>
    </lineage>
</organism>
<feature type="active site" description="Proton donor 2" evidence="15">
    <location>
        <position position="500"/>
    </location>
</feature>
<evidence type="ECO:0000256" key="3">
    <source>
        <dbReference type="ARBA" id="ARBA00022670"/>
    </source>
</evidence>
<sequence>MWSSTQLLVVLWTVAMGVRGEAGSNVNETAAGEFLDMYNTEAQRVFSANAAVSWAFNTNITDENRQKSIQSDLQTDLWRQNMSHQAAVFNTSGFDPDMQRQFYKIKDIGTAALEDVAKLEELNSVLAQMSTIYSTARVCLTKTDCLPLDPDITREFEKSRNEERLRRLWVGWRDESGKKMRQLYTQFVDLSNEAVKTLGYADTGDYWRSKYETETFEQDVASLFEELKPFYTELHAFVRRRLKAQYGDSVFPASGHIPAHLLGNMWAQQWNSVQNLLMPYPDQPILDVTAEMVKQEYTAERIFHVADDFFASLGLTPMPQEFWNGSMLEKPQDGREVVCHASAWDFYNGIDFRVKQCTEVTMEHFSTAHHEMGHIEYFLQYKHQPVVYRGGANAGFHEAVGDVISLSVETPKHLHDIGLLPTLVENNEADTNFLMAMALQKIAFLPFGYLIDQWRWSVFRGQTHPSDYNKAWWKLRCELQGVSPPVARTEDDFDPGAKFHIPNNTPYIRYFVSFVLQFQFHKALCDAAGHTGPLHTCDIFNSTEAGTKLGEMLSMGSSKVWTEPFQALTNQTRMSAQPLMDYFQPLMTFLQKENGQDKGWQPDCPNLDPISSAGQASLHYLLTALLLLVLSSHALTLNWNC</sequence>
<evidence type="ECO:0000256" key="8">
    <source>
        <dbReference type="ARBA" id="ARBA00023049"/>
    </source>
</evidence>
<evidence type="ECO:0000256" key="7">
    <source>
        <dbReference type="ARBA" id="ARBA00022833"/>
    </source>
</evidence>
<keyword evidence="24" id="KW-1185">Reference proteome</keyword>
<feature type="active site" description="Proton acceptor 2" evidence="15">
    <location>
        <position position="371"/>
    </location>
</feature>
<feature type="disulfide bond" evidence="18 20">
    <location>
        <begin position="339"/>
        <end position="357"/>
    </location>
</feature>
<feature type="binding site" evidence="17">
    <location>
        <position position="370"/>
    </location>
    <ligand>
        <name>Zn(2+)</name>
        <dbReference type="ChEBI" id="CHEBI:29105"/>
        <label>1</label>
        <note>catalytic</note>
    </ligand>
</feature>
<protein>
    <recommendedName>
        <fullName evidence="12 21">Angiotensin-converting enzyme</fullName>
        <ecNumber evidence="21">3.4.-.-</ecNumber>
    </recommendedName>
</protein>
<evidence type="ECO:0000256" key="22">
    <source>
        <dbReference type="SAM" id="SignalP"/>
    </source>
</evidence>
<dbReference type="CDD" id="cd06461">
    <property type="entry name" value="M2_ACE"/>
    <property type="match status" value="1"/>
</dbReference>
<feature type="active site" description="Proton donor 1" evidence="13">
    <location>
        <position position="500"/>
    </location>
</feature>
<dbReference type="GO" id="GO:0004180">
    <property type="term" value="F:carboxypeptidase activity"/>
    <property type="evidence" value="ECO:0007669"/>
    <property type="project" value="UniProtKB-KW"/>
</dbReference>
<dbReference type="PANTHER" id="PTHR10514">
    <property type="entry name" value="ANGIOTENSIN-CONVERTING ENZYME"/>
    <property type="match status" value="1"/>
</dbReference>
<feature type="chain" id="PRO_5042949851" description="Angiotensin-converting enzyme" evidence="22">
    <location>
        <begin position="21"/>
        <end position="641"/>
    </location>
</feature>
<evidence type="ECO:0000256" key="19">
    <source>
        <dbReference type="PIRSR" id="PIRSR601548-8"/>
    </source>
</evidence>
<evidence type="ECO:0000256" key="1">
    <source>
        <dbReference type="ARBA" id="ARBA00008139"/>
    </source>
</evidence>
<gene>
    <name evidence="23" type="ORF">V1264_022910</name>
</gene>
<name>A0AAN9BA89_9CAEN</name>
<feature type="signal peptide" evidence="22">
    <location>
        <begin position="1"/>
        <end position="20"/>
    </location>
</feature>
<evidence type="ECO:0000256" key="2">
    <source>
        <dbReference type="ARBA" id="ARBA00022645"/>
    </source>
</evidence>
<dbReference type="EC" id="3.4.-.-" evidence="21"/>
<dbReference type="Gene3D" id="1.10.1370.30">
    <property type="match status" value="1"/>
</dbReference>
<feature type="binding site" evidence="19">
    <location>
        <position position="398"/>
    </location>
    <ligand>
        <name>Zn(2+)</name>
        <dbReference type="ChEBI" id="CHEBI:29105"/>
        <label>2</label>
        <note>catalytic</note>
    </ligand>
</feature>
<evidence type="ECO:0000313" key="23">
    <source>
        <dbReference type="EMBL" id="KAK7099865.1"/>
    </source>
</evidence>
<dbReference type="GO" id="GO:0008241">
    <property type="term" value="F:peptidyl-dipeptidase activity"/>
    <property type="evidence" value="ECO:0007669"/>
    <property type="project" value="UniProtKB-EC"/>
</dbReference>
<feature type="binding site" evidence="16">
    <location>
        <position position="509"/>
    </location>
    <ligand>
        <name>chloride</name>
        <dbReference type="ChEBI" id="CHEBI:17996"/>
        <label>1</label>
    </ligand>
</feature>
<dbReference type="PANTHER" id="PTHR10514:SF27">
    <property type="entry name" value="ANGIOTENSIN-CONVERTING ENZYME"/>
    <property type="match status" value="1"/>
</dbReference>
<comment type="caution">
    <text evidence="23">The sequence shown here is derived from an EMBL/GenBank/DDBJ whole genome shotgun (WGS) entry which is preliminary data.</text>
</comment>
<feature type="binding site" evidence="16">
    <location>
        <position position="211"/>
    </location>
    <ligand>
        <name>chloride</name>
        <dbReference type="ChEBI" id="CHEBI:17996"/>
        <label>1</label>
    </ligand>
</feature>
<keyword evidence="4 17" id="KW-0479">Metal-binding</keyword>
<dbReference type="GO" id="GO:0006508">
    <property type="term" value="P:proteolysis"/>
    <property type="evidence" value="ECO:0007669"/>
    <property type="project" value="UniProtKB-KW"/>
</dbReference>
<feature type="glycosylation site" description="N-linked (GlcNAc...) asparagine; partial" evidence="14">
    <location>
        <position position="324"/>
    </location>
</feature>
<dbReference type="FunFam" id="1.10.1370.30:FF:000004">
    <property type="entry name" value="Angiotensin-converting enzyme"/>
    <property type="match status" value="1"/>
</dbReference>
<comment type="caution">
    <text evidence="20">Lacks conserved residue(s) required for the propagation of feature annotation.</text>
</comment>
<dbReference type="GO" id="GO:0005886">
    <property type="term" value="C:plasma membrane"/>
    <property type="evidence" value="ECO:0007669"/>
    <property type="project" value="TreeGrafter"/>
</dbReference>
<comment type="cofactor">
    <cofactor evidence="21">
        <name>Zn(2+)</name>
        <dbReference type="ChEBI" id="CHEBI:29105"/>
    </cofactor>
    <text evidence="21">Binds 1 zinc ion per subunit.</text>
</comment>
<accession>A0AAN9BA89</accession>
<reference evidence="23 24" key="1">
    <citation type="submission" date="2024-02" db="EMBL/GenBank/DDBJ databases">
        <title>Chromosome-scale genome assembly of the rough periwinkle Littorina saxatilis.</title>
        <authorList>
            <person name="De Jode A."/>
            <person name="Faria R."/>
            <person name="Formenti G."/>
            <person name="Sims Y."/>
            <person name="Smith T.P."/>
            <person name="Tracey A."/>
            <person name="Wood J.M.D."/>
            <person name="Zagrodzka Z.B."/>
            <person name="Johannesson K."/>
            <person name="Butlin R.K."/>
            <person name="Leder E.H."/>
        </authorList>
    </citation>
    <scope>NUCLEOTIDE SEQUENCE [LARGE SCALE GENOMIC DNA]</scope>
    <source>
        <strain evidence="23">Snail1</strain>
        <tissue evidence="23">Muscle</tissue>
    </source>
</reference>
<dbReference type="Proteomes" id="UP001374579">
    <property type="component" value="Unassembled WGS sequence"/>
</dbReference>
<keyword evidence="7 17" id="KW-0862">Zinc</keyword>
<dbReference type="GO" id="GO:0008237">
    <property type="term" value="F:metallopeptidase activity"/>
    <property type="evidence" value="ECO:0007669"/>
    <property type="project" value="UniProtKB-KW"/>
</dbReference>
<keyword evidence="5 22" id="KW-0732">Signal</keyword>